<gene>
    <name evidence="4" type="ORF">OTI717_LOCUS30644</name>
</gene>
<feature type="non-terminal residue" evidence="4">
    <location>
        <position position="1"/>
    </location>
</feature>
<comment type="caution">
    <text evidence="4">The sequence shown here is derived from an EMBL/GenBank/DDBJ whole genome shotgun (WGS) entry which is preliminary data.</text>
</comment>
<evidence type="ECO:0000256" key="1">
    <source>
        <dbReference type="ARBA" id="ARBA00006336"/>
    </source>
</evidence>
<dbReference type="PANTHER" id="PTHR43540">
    <property type="entry name" value="PEROXYUREIDOACRYLATE/UREIDOACRYLATE AMIDOHYDROLASE-RELATED"/>
    <property type="match status" value="1"/>
</dbReference>
<dbReference type="InterPro" id="IPR036380">
    <property type="entry name" value="Isochorismatase-like_sf"/>
</dbReference>
<dbReference type="AlphaFoldDB" id="A0A819QWK1"/>
<name>A0A819QWK1_9BILA</name>
<organism evidence="4 5">
    <name type="scientific">Rotaria sordida</name>
    <dbReference type="NCBI Taxonomy" id="392033"/>
    <lineage>
        <taxon>Eukaryota</taxon>
        <taxon>Metazoa</taxon>
        <taxon>Spiralia</taxon>
        <taxon>Gnathifera</taxon>
        <taxon>Rotifera</taxon>
        <taxon>Eurotatoria</taxon>
        <taxon>Bdelloidea</taxon>
        <taxon>Philodinida</taxon>
        <taxon>Philodinidae</taxon>
        <taxon>Rotaria</taxon>
    </lineage>
</organism>
<evidence type="ECO:0000313" key="4">
    <source>
        <dbReference type="EMBL" id="CAF4031132.1"/>
    </source>
</evidence>
<evidence type="ECO:0000259" key="3">
    <source>
        <dbReference type="Pfam" id="PF00857"/>
    </source>
</evidence>
<reference evidence="4" key="1">
    <citation type="submission" date="2021-02" db="EMBL/GenBank/DDBJ databases">
        <authorList>
            <person name="Nowell W R."/>
        </authorList>
    </citation>
    <scope>NUCLEOTIDE SEQUENCE</scope>
</reference>
<dbReference type="InterPro" id="IPR000868">
    <property type="entry name" value="Isochorismatase-like_dom"/>
</dbReference>
<dbReference type="InterPro" id="IPR050272">
    <property type="entry name" value="Isochorismatase-like_hydrls"/>
</dbReference>
<dbReference type="Gene3D" id="3.40.50.850">
    <property type="entry name" value="Isochorismatase-like"/>
    <property type="match status" value="1"/>
</dbReference>
<comment type="similarity">
    <text evidence="1">Belongs to the isochorismatase family.</text>
</comment>
<keyword evidence="2" id="KW-0378">Hydrolase</keyword>
<dbReference type="CDD" id="cd00431">
    <property type="entry name" value="cysteine_hydrolases"/>
    <property type="match status" value="1"/>
</dbReference>
<accession>A0A819QWK1</accession>
<dbReference type="SUPFAM" id="SSF52499">
    <property type="entry name" value="Isochorismatase-like hydrolases"/>
    <property type="match status" value="1"/>
</dbReference>
<feature type="domain" description="Isochorismatase-like" evidence="3">
    <location>
        <begin position="174"/>
        <end position="250"/>
    </location>
</feature>
<evidence type="ECO:0000256" key="2">
    <source>
        <dbReference type="ARBA" id="ARBA00022801"/>
    </source>
</evidence>
<dbReference type="GO" id="GO:0016787">
    <property type="term" value="F:hydrolase activity"/>
    <property type="evidence" value="ECO:0007669"/>
    <property type="project" value="UniProtKB-KW"/>
</dbReference>
<dbReference type="PANTHER" id="PTHR43540:SF9">
    <property type="entry name" value="FAMILY HYDROLASE, PUTATIVE (AFU_ORTHOLOGUE AFUA_2G08700)-RELATED"/>
    <property type="match status" value="1"/>
</dbReference>
<evidence type="ECO:0000313" key="5">
    <source>
        <dbReference type="Proteomes" id="UP000663823"/>
    </source>
</evidence>
<dbReference type="Pfam" id="PF00857">
    <property type="entry name" value="Isochorismatase"/>
    <property type="match status" value="1"/>
</dbReference>
<dbReference type="Proteomes" id="UP000663823">
    <property type="component" value="Unassembled WGS sequence"/>
</dbReference>
<dbReference type="EMBL" id="CAJOAX010008344">
    <property type="protein sequence ID" value="CAF4031132.1"/>
    <property type="molecule type" value="Genomic_DNA"/>
</dbReference>
<sequence length="276" mass="31042">NMSNFWQYSSEIGFDLTRQNNHQTCSSIYFETTTTPITIDPTRSALVIIDMQNFFLHPTVRSHETGLAASHQLLKYAIPAARKADIQIIWLNWGLTEEDIDQAPPALKRAFDDPKHVPTTSNKIYKGFGTPMGEITLPNGDHVDGGRLLMRDTWNAKLYDPLFQSYESSQNTSKPDKLFHKNRLSGLWAHESPLLSYLHDNKLITLFFAGVNTDQCVSGTLQDAFSKGFDCILLRDGCGTTSPPFAQQCIEYNCERVDGFIMTTEAFVKGIEASPH</sequence>
<protein>
    <recommendedName>
        <fullName evidence="3">Isochorismatase-like domain-containing protein</fullName>
    </recommendedName>
</protein>
<proteinExistence type="inferred from homology"/>